<dbReference type="EMBL" id="JYDW01000474">
    <property type="protein sequence ID" value="KRZ48090.1"/>
    <property type="molecule type" value="Genomic_DNA"/>
</dbReference>
<evidence type="ECO:0000313" key="1">
    <source>
        <dbReference type="EMBL" id="KRZ48090.1"/>
    </source>
</evidence>
<keyword evidence="2" id="KW-1185">Reference proteome</keyword>
<organism evidence="1 2">
    <name type="scientific">Trichinella nativa</name>
    <dbReference type="NCBI Taxonomy" id="6335"/>
    <lineage>
        <taxon>Eukaryota</taxon>
        <taxon>Metazoa</taxon>
        <taxon>Ecdysozoa</taxon>
        <taxon>Nematoda</taxon>
        <taxon>Enoplea</taxon>
        <taxon>Dorylaimia</taxon>
        <taxon>Trichinellida</taxon>
        <taxon>Trichinellidae</taxon>
        <taxon>Trichinella</taxon>
    </lineage>
</organism>
<sequence>MSARVRSQIYIELARGLGDPWPGAHLCPRPLGTIDAGGITPTESVTFRSKQIESELQLQSDAQVQIDQTFARPAKRRWTV</sequence>
<reference evidence="1 2" key="1">
    <citation type="submission" date="2015-05" db="EMBL/GenBank/DDBJ databases">
        <title>Evolution of Trichinella species and genotypes.</title>
        <authorList>
            <person name="Korhonen P.K."/>
            <person name="Edoardo P."/>
            <person name="Giuseppe L.R."/>
            <person name="Gasser R.B."/>
        </authorList>
    </citation>
    <scope>NUCLEOTIDE SEQUENCE [LARGE SCALE GENOMIC DNA]</scope>
    <source>
        <strain evidence="1">ISS10</strain>
    </source>
</reference>
<dbReference type="AlphaFoldDB" id="A0A0V1KLE0"/>
<protein>
    <submittedName>
        <fullName evidence="1">Uncharacterized protein</fullName>
    </submittedName>
</protein>
<accession>A0A0V1KLE0</accession>
<dbReference type="Proteomes" id="UP000054721">
    <property type="component" value="Unassembled WGS sequence"/>
</dbReference>
<evidence type="ECO:0000313" key="2">
    <source>
        <dbReference type="Proteomes" id="UP000054721"/>
    </source>
</evidence>
<comment type="caution">
    <text evidence="1">The sequence shown here is derived from an EMBL/GenBank/DDBJ whole genome shotgun (WGS) entry which is preliminary data.</text>
</comment>
<gene>
    <name evidence="1" type="ORF">T02_7696</name>
</gene>
<name>A0A0V1KLE0_9BILA</name>
<proteinExistence type="predicted"/>